<dbReference type="AlphaFoldDB" id="A0A0M1P3W9"/>
<protein>
    <submittedName>
        <fullName evidence="2">Uncharacterized protein</fullName>
    </submittedName>
</protein>
<sequence>MDTKKTRSSTSARRNSYIVLLIIIGIVLFRLFVWDVYFANSTVEQALEDYEGGPGIGMFVDKAEKYNLTIKPVEEGFKVYGVSKGLWGWNVTDELLIHHPGPDSLDVIERTFHYRSKKDVHLILMPTLINQVDQIKATRNGGDQIAFNNTVNEDTRLYYYYSEQPIGKVEYKAYSLDGQEIDVQLLK</sequence>
<feature type="transmembrane region" description="Helical" evidence="1">
    <location>
        <begin position="16"/>
        <end position="37"/>
    </location>
</feature>
<dbReference type="OrthoDB" id="9875503at2"/>
<keyword evidence="3" id="KW-1185">Reference proteome</keyword>
<dbReference type="RefSeq" id="WP_054402231.1">
    <property type="nucleotide sequence ID" value="NZ_LIUT01000001.1"/>
</dbReference>
<dbReference type="Proteomes" id="UP000036932">
    <property type="component" value="Unassembled WGS sequence"/>
</dbReference>
<accession>A0A0M1P3W9</accession>
<name>A0A0M1P3W9_9BACL</name>
<dbReference type="EMBL" id="LIUT01000001">
    <property type="protein sequence ID" value="KOR89186.1"/>
    <property type="molecule type" value="Genomic_DNA"/>
</dbReference>
<reference evidence="3" key="1">
    <citation type="submission" date="2015-08" db="EMBL/GenBank/DDBJ databases">
        <title>Genome sequencing project for genomic taxonomy and phylogenomics of Bacillus-like bacteria.</title>
        <authorList>
            <person name="Liu B."/>
            <person name="Wang J."/>
            <person name="Zhu Y."/>
            <person name="Liu G."/>
            <person name="Chen Q."/>
            <person name="Chen Z."/>
            <person name="Lan J."/>
            <person name="Che J."/>
            <person name="Ge C."/>
            <person name="Shi H."/>
            <person name="Pan Z."/>
            <person name="Liu X."/>
        </authorList>
    </citation>
    <scope>NUCLEOTIDE SEQUENCE [LARGE SCALE GENOMIC DNA]</scope>
    <source>
        <strain evidence="3">FJAT-22460</strain>
    </source>
</reference>
<evidence type="ECO:0000256" key="1">
    <source>
        <dbReference type="SAM" id="Phobius"/>
    </source>
</evidence>
<evidence type="ECO:0000313" key="2">
    <source>
        <dbReference type="EMBL" id="KOR89186.1"/>
    </source>
</evidence>
<proteinExistence type="predicted"/>
<comment type="caution">
    <text evidence="2">The sequence shown here is derived from an EMBL/GenBank/DDBJ whole genome shotgun (WGS) entry which is preliminary data.</text>
</comment>
<keyword evidence="1" id="KW-1133">Transmembrane helix</keyword>
<gene>
    <name evidence="2" type="ORF">AM231_08435</name>
</gene>
<evidence type="ECO:0000313" key="3">
    <source>
        <dbReference type="Proteomes" id="UP000036932"/>
    </source>
</evidence>
<keyword evidence="1" id="KW-0472">Membrane</keyword>
<dbReference type="PATRIC" id="fig|1705565.3.peg.3629"/>
<organism evidence="2 3">
    <name type="scientific">Paenibacillus solani</name>
    <dbReference type="NCBI Taxonomy" id="1705565"/>
    <lineage>
        <taxon>Bacteria</taxon>
        <taxon>Bacillati</taxon>
        <taxon>Bacillota</taxon>
        <taxon>Bacilli</taxon>
        <taxon>Bacillales</taxon>
        <taxon>Paenibacillaceae</taxon>
        <taxon>Paenibacillus</taxon>
    </lineage>
</organism>
<keyword evidence="1" id="KW-0812">Transmembrane</keyword>